<name>A0A506VFG1_9GAMM</name>
<dbReference type="OrthoDB" id="9921126at2"/>
<dbReference type="AlphaFoldDB" id="A0A506VFG1"/>
<reference evidence="1 2" key="1">
    <citation type="submission" date="2019-06" db="EMBL/GenBank/DDBJ databases">
        <authorList>
            <person name="Yang Y."/>
        </authorList>
    </citation>
    <scope>NUCLEOTIDE SEQUENCE [LARGE SCALE GENOMIC DNA]</scope>
    <source>
        <strain evidence="1 2">BIT-26</strain>
    </source>
</reference>
<comment type="caution">
    <text evidence="1">The sequence shown here is derived from an EMBL/GenBank/DDBJ whole genome shotgun (WGS) entry which is preliminary data.</text>
</comment>
<gene>
    <name evidence="1" type="ORF">FKM52_01295</name>
</gene>
<evidence type="ECO:0000313" key="2">
    <source>
        <dbReference type="Proteomes" id="UP000319523"/>
    </source>
</evidence>
<organism evidence="1 2">
    <name type="scientific">Mixta tenebrionis</name>
    <dbReference type="NCBI Taxonomy" id="2562439"/>
    <lineage>
        <taxon>Bacteria</taxon>
        <taxon>Pseudomonadati</taxon>
        <taxon>Pseudomonadota</taxon>
        <taxon>Gammaproteobacteria</taxon>
        <taxon>Enterobacterales</taxon>
        <taxon>Erwiniaceae</taxon>
        <taxon>Mixta</taxon>
    </lineage>
</organism>
<proteinExistence type="predicted"/>
<dbReference type="EMBL" id="VHQI01000001">
    <property type="protein sequence ID" value="TPW44375.1"/>
    <property type="molecule type" value="Genomic_DNA"/>
</dbReference>
<sequence length="80" mass="8189">MKTLNTQEIHMVSGAGIADALKGINSALTNINAKLESTNNAIENATHPGQQIGLTHKAIGLGIASSILTAISERLAAKAV</sequence>
<dbReference type="RefSeq" id="WP_141174391.1">
    <property type="nucleotide sequence ID" value="NZ_JBHUFX010000013.1"/>
</dbReference>
<accession>A0A506VFG1</accession>
<protein>
    <submittedName>
        <fullName evidence="1">Uncharacterized protein</fullName>
    </submittedName>
</protein>
<evidence type="ECO:0000313" key="1">
    <source>
        <dbReference type="EMBL" id="TPW44375.1"/>
    </source>
</evidence>
<dbReference type="Proteomes" id="UP000319523">
    <property type="component" value="Unassembled WGS sequence"/>
</dbReference>
<keyword evidence="2" id="KW-1185">Reference proteome</keyword>